<dbReference type="FunFam" id="3.40.20.10:FF:000002">
    <property type="entry name" value="Gelsolin"/>
    <property type="match status" value="1"/>
</dbReference>
<dbReference type="Gene3D" id="3.40.20.10">
    <property type="entry name" value="Severin"/>
    <property type="match status" value="6"/>
</dbReference>
<evidence type="ECO:0000256" key="2">
    <source>
        <dbReference type="ARBA" id="ARBA00022467"/>
    </source>
</evidence>
<gene>
    <name evidence="9" type="primary">LOC117576818</name>
</gene>
<feature type="domain" description="Gelsolin-like" evidence="7">
    <location>
        <begin position="332"/>
        <end position="399"/>
    </location>
</feature>
<evidence type="ECO:0000313" key="8">
    <source>
        <dbReference type="Proteomes" id="UP000515160"/>
    </source>
</evidence>
<dbReference type="SMART" id="SM00262">
    <property type="entry name" value="GEL"/>
    <property type="match status" value="6"/>
</dbReference>
<dbReference type="GeneID" id="117576818"/>
<dbReference type="PRINTS" id="PR00597">
    <property type="entry name" value="GELSOLIN"/>
</dbReference>
<feature type="compositionally biased region" description="Polar residues" evidence="5">
    <location>
        <begin position="41"/>
        <end position="54"/>
    </location>
</feature>
<dbReference type="PANTHER" id="PTHR11977">
    <property type="entry name" value="VILLIN"/>
    <property type="match status" value="1"/>
</dbReference>
<evidence type="ECO:0000256" key="1">
    <source>
        <dbReference type="ARBA" id="ARBA00008418"/>
    </source>
</evidence>
<feature type="signal peptide" evidence="6">
    <location>
        <begin position="1"/>
        <end position="29"/>
    </location>
</feature>
<sequence length="806" mass="89581">MATRGDANHLAVICRLLVLISISATLCSAGTFNTRPAFPVQTGQIQPSSGNSKQPGRRVMHPAFANAGRTPGLEIWRIENFEPVPYPKNNYGKFFTGDSFIILNTIENQKDKKLTWDIHFWLGSETSTDEAGAAAILTVQLDDLLNGGPVQHREVQDHESQLFLGYFKNGVRYEQGGVGTGFKHVETNAQGEKRLFQVKGKRNVRVRQVNLSVSSMNKGDCFILDAGNDIYVYVGAQAKRVEKLKATSAATQIRDQDHNGRARVQIIDDFSTEADKQQFFDVLGSGSPDQVPEESSADEDGAFERTDAAAVTLYKVSDASGKLQVDTIGQKPLSQSMLDTRDCFILDTGSGIFVWVGRGATQKEKTDAMAKAQEFLRTKKYPAWTQIHRIVEGAESAPFKQYFATWRDAGMAHTRLIRSALSISSDESLDEDEIDSAVQKLKKSGGRAIGFMPDHGQNPIKVITQYVQDPNSKEVATHTVPYAENTPLLGFASYVLTYNFEANNGETGTIVYVWQGAKAGLAAKAQALREGLSQAMSHADAGDSAPYVITHQGHEPRHFYKIFKGKLVASYTALPISAQLYRIRGTVESDIHASEVPADSASLASGDAFALASTKTHKVFIWNGLGASQFEKDAAKERFAHYWPDSEVEIIEEGAEPEEFWDELNGEGQYDRSLEDRSAPLLEPRLFHCRLSPRGRVKVEEVAQYQQEDLDTDDVMLLDAGDEIYVWVGSGATEEENAKILDMVERYIDVEPTERTMDTVTIVRISQGLEPRSFKRMFPSWEEELWKNQPSYEELRQQVLDANNEV</sequence>
<keyword evidence="4" id="KW-0009">Actin-binding</keyword>
<dbReference type="GO" id="GO:0051014">
    <property type="term" value="P:actin filament severing"/>
    <property type="evidence" value="ECO:0007669"/>
    <property type="project" value="TreeGrafter"/>
</dbReference>
<feature type="domain" description="Gelsolin-like" evidence="7">
    <location>
        <begin position="81"/>
        <end position="164"/>
    </location>
</feature>
<dbReference type="AlphaFoldDB" id="A0A6P8XWR9"/>
<evidence type="ECO:0000259" key="7">
    <source>
        <dbReference type="Pfam" id="PF00626"/>
    </source>
</evidence>
<proteinExistence type="inferred from homology"/>
<organism evidence="8 9">
    <name type="scientific">Drosophila albomicans</name>
    <name type="common">Fruit fly</name>
    <dbReference type="NCBI Taxonomy" id="7291"/>
    <lineage>
        <taxon>Eukaryota</taxon>
        <taxon>Metazoa</taxon>
        <taxon>Ecdysozoa</taxon>
        <taxon>Arthropoda</taxon>
        <taxon>Hexapoda</taxon>
        <taxon>Insecta</taxon>
        <taxon>Pterygota</taxon>
        <taxon>Neoptera</taxon>
        <taxon>Endopterygota</taxon>
        <taxon>Diptera</taxon>
        <taxon>Brachycera</taxon>
        <taxon>Muscomorpha</taxon>
        <taxon>Ephydroidea</taxon>
        <taxon>Drosophilidae</taxon>
        <taxon>Drosophila</taxon>
    </lineage>
</organism>
<dbReference type="InterPro" id="IPR007122">
    <property type="entry name" value="Villin/Gelsolin"/>
</dbReference>
<evidence type="ECO:0000313" key="9">
    <source>
        <dbReference type="RefSeq" id="XP_034117779.2"/>
    </source>
</evidence>
<dbReference type="CDD" id="cd11288">
    <property type="entry name" value="gelsolin_S5_like"/>
    <property type="match status" value="1"/>
</dbReference>
<dbReference type="InterPro" id="IPR029006">
    <property type="entry name" value="ADF-H/Gelsolin-like_dom_sf"/>
</dbReference>
<keyword evidence="2" id="KW-0117">Actin capping</keyword>
<dbReference type="PANTHER" id="PTHR11977:SF123">
    <property type="entry name" value="GELSOLIN"/>
    <property type="match status" value="1"/>
</dbReference>
<evidence type="ECO:0000256" key="6">
    <source>
        <dbReference type="SAM" id="SignalP"/>
    </source>
</evidence>
<dbReference type="Proteomes" id="UP000515160">
    <property type="component" value="Chromosome 2R"/>
</dbReference>
<dbReference type="GO" id="GO:0051015">
    <property type="term" value="F:actin filament binding"/>
    <property type="evidence" value="ECO:0007669"/>
    <property type="project" value="InterPro"/>
</dbReference>
<feature type="domain" description="Gelsolin-like" evidence="7">
    <location>
        <begin position="593"/>
        <end position="661"/>
    </location>
</feature>
<feature type="chain" id="PRO_5039564697" evidence="6">
    <location>
        <begin position="30"/>
        <end position="806"/>
    </location>
</feature>
<evidence type="ECO:0000256" key="4">
    <source>
        <dbReference type="ARBA" id="ARBA00023203"/>
    </source>
</evidence>
<dbReference type="FunFam" id="3.40.20.10:FF:000005">
    <property type="entry name" value="Gelsolin"/>
    <property type="match status" value="1"/>
</dbReference>
<feature type="domain" description="Gelsolin-like" evidence="7">
    <location>
        <begin position="698"/>
        <end position="774"/>
    </location>
</feature>
<accession>A0A6P8XWR9</accession>
<dbReference type="Pfam" id="PF00626">
    <property type="entry name" value="Gelsolin"/>
    <property type="match status" value="5"/>
</dbReference>
<keyword evidence="6" id="KW-0732">Signal</keyword>
<reference evidence="9" key="1">
    <citation type="submission" date="2025-08" db="UniProtKB">
        <authorList>
            <consortium name="RefSeq"/>
        </authorList>
    </citation>
    <scope>IDENTIFICATION</scope>
    <source>
        <strain evidence="9">15112-1751.03</strain>
        <tissue evidence="9">Whole Adult</tissue>
    </source>
</reference>
<dbReference type="GO" id="GO:0005737">
    <property type="term" value="C:cytoplasm"/>
    <property type="evidence" value="ECO:0007669"/>
    <property type="project" value="TreeGrafter"/>
</dbReference>
<dbReference type="CDD" id="cd11290">
    <property type="entry name" value="gelsolin_S1_like"/>
    <property type="match status" value="1"/>
</dbReference>
<evidence type="ECO:0000256" key="3">
    <source>
        <dbReference type="ARBA" id="ARBA00022737"/>
    </source>
</evidence>
<feature type="region of interest" description="Disordered" evidence="5">
    <location>
        <begin position="38"/>
        <end position="58"/>
    </location>
</feature>
<dbReference type="GO" id="GO:0051016">
    <property type="term" value="P:barbed-end actin filament capping"/>
    <property type="evidence" value="ECO:0007669"/>
    <property type="project" value="TreeGrafter"/>
</dbReference>
<dbReference type="SUPFAM" id="SSF55753">
    <property type="entry name" value="Actin depolymerizing proteins"/>
    <property type="match status" value="6"/>
</dbReference>
<dbReference type="GO" id="GO:0015629">
    <property type="term" value="C:actin cytoskeleton"/>
    <property type="evidence" value="ECO:0007669"/>
    <property type="project" value="TreeGrafter"/>
</dbReference>
<dbReference type="RefSeq" id="XP_034117779.2">
    <property type="nucleotide sequence ID" value="XM_034261888.2"/>
</dbReference>
<comment type="similarity">
    <text evidence="1">Belongs to the villin/gelsolin family.</text>
</comment>
<dbReference type="GO" id="GO:0005546">
    <property type="term" value="F:phosphatidylinositol-4,5-bisphosphate binding"/>
    <property type="evidence" value="ECO:0007669"/>
    <property type="project" value="TreeGrafter"/>
</dbReference>
<dbReference type="GO" id="GO:0008154">
    <property type="term" value="P:actin polymerization or depolymerization"/>
    <property type="evidence" value="ECO:0007669"/>
    <property type="project" value="TreeGrafter"/>
</dbReference>
<dbReference type="CDD" id="cd11292">
    <property type="entry name" value="gelsolin_S3_like"/>
    <property type="match status" value="1"/>
</dbReference>
<keyword evidence="8" id="KW-1185">Reference proteome</keyword>
<dbReference type="CDD" id="cd11291">
    <property type="entry name" value="gelsolin_S6_like"/>
    <property type="match status" value="1"/>
</dbReference>
<protein>
    <submittedName>
        <fullName evidence="9">Gelsolin isoform X1</fullName>
    </submittedName>
</protein>
<dbReference type="OrthoDB" id="6375767at2759"/>
<dbReference type="InterPro" id="IPR007123">
    <property type="entry name" value="Gelsolin-like_dom"/>
</dbReference>
<dbReference type="CDD" id="cd11289">
    <property type="entry name" value="gelsolin_S2_like"/>
    <property type="match status" value="1"/>
</dbReference>
<feature type="domain" description="Gelsolin-like" evidence="7">
    <location>
        <begin position="203"/>
        <end position="266"/>
    </location>
</feature>
<name>A0A6P8XWR9_DROAB</name>
<keyword evidence="3" id="KW-0677">Repeat</keyword>
<evidence type="ECO:0000256" key="5">
    <source>
        <dbReference type="SAM" id="MobiDB-lite"/>
    </source>
</evidence>